<keyword evidence="7" id="KW-1185">Reference proteome</keyword>
<dbReference type="GO" id="GO:0016020">
    <property type="term" value="C:membrane"/>
    <property type="evidence" value="ECO:0007669"/>
    <property type="project" value="UniProtKB-SubCell"/>
</dbReference>
<evidence type="ECO:0008006" key="8">
    <source>
        <dbReference type="Google" id="ProtNLM"/>
    </source>
</evidence>
<accession>A0A165EHM5</accession>
<dbReference type="EMBL" id="KV424005">
    <property type="protein sequence ID" value="KZT54886.1"/>
    <property type="molecule type" value="Genomic_DNA"/>
</dbReference>
<evidence type="ECO:0000313" key="6">
    <source>
        <dbReference type="EMBL" id="KZT54886.1"/>
    </source>
</evidence>
<feature type="transmembrane region" description="Helical" evidence="5">
    <location>
        <begin position="142"/>
        <end position="165"/>
    </location>
</feature>
<feature type="transmembrane region" description="Helical" evidence="5">
    <location>
        <begin position="6"/>
        <end position="24"/>
    </location>
</feature>
<feature type="transmembrane region" description="Helical" evidence="5">
    <location>
        <begin position="107"/>
        <end position="130"/>
    </location>
</feature>
<organism evidence="6 7">
    <name type="scientific">Calocera cornea HHB12733</name>
    <dbReference type="NCBI Taxonomy" id="1353952"/>
    <lineage>
        <taxon>Eukaryota</taxon>
        <taxon>Fungi</taxon>
        <taxon>Dikarya</taxon>
        <taxon>Basidiomycota</taxon>
        <taxon>Agaricomycotina</taxon>
        <taxon>Dacrymycetes</taxon>
        <taxon>Dacrymycetales</taxon>
        <taxon>Dacrymycetaceae</taxon>
        <taxon>Calocera</taxon>
    </lineage>
</organism>
<evidence type="ECO:0000256" key="1">
    <source>
        <dbReference type="ARBA" id="ARBA00004141"/>
    </source>
</evidence>
<keyword evidence="3 5" id="KW-1133">Transmembrane helix</keyword>
<dbReference type="Pfam" id="PF04479">
    <property type="entry name" value="RTA1"/>
    <property type="match status" value="1"/>
</dbReference>
<reference evidence="6 7" key="1">
    <citation type="journal article" date="2016" name="Mol. Biol. Evol.">
        <title>Comparative Genomics of Early-Diverging Mushroom-Forming Fungi Provides Insights into the Origins of Lignocellulose Decay Capabilities.</title>
        <authorList>
            <person name="Nagy L.G."/>
            <person name="Riley R."/>
            <person name="Tritt A."/>
            <person name="Adam C."/>
            <person name="Daum C."/>
            <person name="Floudas D."/>
            <person name="Sun H."/>
            <person name="Yadav J.S."/>
            <person name="Pangilinan J."/>
            <person name="Larsson K.H."/>
            <person name="Matsuura K."/>
            <person name="Barry K."/>
            <person name="Labutti K."/>
            <person name="Kuo R."/>
            <person name="Ohm R.A."/>
            <person name="Bhattacharya S.S."/>
            <person name="Shirouzu T."/>
            <person name="Yoshinaga Y."/>
            <person name="Martin F.M."/>
            <person name="Grigoriev I.V."/>
            <person name="Hibbett D.S."/>
        </authorList>
    </citation>
    <scope>NUCLEOTIDE SEQUENCE [LARGE SCALE GENOMIC DNA]</scope>
    <source>
        <strain evidence="6 7">HHB12733</strain>
    </source>
</reference>
<feature type="transmembrane region" description="Helical" evidence="5">
    <location>
        <begin position="66"/>
        <end position="86"/>
    </location>
</feature>
<dbReference type="STRING" id="1353952.A0A165EHM5"/>
<evidence type="ECO:0000313" key="7">
    <source>
        <dbReference type="Proteomes" id="UP000076842"/>
    </source>
</evidence>
<evidence type="ECO:0000256" key="5">
    <source>
        <dbReference type="SAM" id="Phobius"/>
    </source>
</evidence>
<sequence length="273" mass="30213">MPDQHCLPILFSVLFGLTTVARLGQAIAYRKPFCWVLIMGSIWELTGLITRTMSTLDQTQTTFATISQPLVLLAPIWINAFVYMCLRRTMHYFLPAERVLGIKAETVAVIFICVTSPPSSFVVQAGGGLATDGTQDVNVVRIALLVYTSGVALQQLFICFFFAIAIRIIYRLAEYASGAIITDVTTHEVYYYVLDATPMFLALVVFCAVHPGLTLVGPGGEFEKKKGRRCCFCCCGRRQRRTRGMDKELPGTPASQEELNHIESTHSQAGEIV</sequence>
<evidence type="ECO:0000256" key="4">
    <source>
        <dbReference type="ARBA" id="ARBA00023136"/>
    </source>
</evidence>
<name>A0A165EHM5_9BASI</name>
<gene>
    <name evidence="6" type="ORF">CALCODRAFT_485204</name>
</gene>
<protein>
    <recommendedName>
        <fullName evidence="8">RTA1-domain-containing protein</fullName>
    </recommendedName>
</protein>
<dbReference type="AlphaFoldDB" id="A0A165EHM5"/>
<dbReference type="Proteomes" id="UP000076842">
    <property type="component" value="Unassembled WGS sequence"/>
</dbReference>
<evidence type="ECO:0000256" key="3">
    <source>
        <dbReference type="ARBA" id="ARBA00022989"/>
    </source>
</evidence>
<comment type="subcellular location">
    <subcellularLocation>
        <location evidence="1">Membrane</location>
        <topology evidence="1">Multi-pass membrane protein</topology>
    </subcellularLocation>
</comment>
<keyword evidence="4 5" id="KW-0472">Membrane</keyword>
<dbReference type="OrthoDB" id="3358017at2759"/>
<proteinExistence type="predicted"/>
<feature type="transmembrane region" description="Helical" evidence="5">
    <location>
        <begin position="199"/>
        <end position="219"/>
    </location>
</feature>
<dbReference type="InterPro" id="IPR007568">
    <property type="entry name" value="RTA1"/>
</dbReference>
<evidence type="ECO:0000256" key="2">
    <source>
        <dbReference type="ARBA" id="ARBA00022692"/>
    </source>
</evidence>
<dbReference type="PANTHER" id="PTHR31465:SF15">
    <property type="entry name" value="LIPID TRANSPORTER ATNI-RELATED"/>
    <property type="match status" value="1"/>
</dbReference>
<keyword evidence="2 5" id="KW-0812">Transmembrane</keyword>
<dbReference type="InParanoid" id="A0A165EHM5"/>
<dbReference type="PANTHER" id="PTHR31465">
    <property type="entry name" value="PROTEIN RTA1-RELATED"/>
    <property type="match status" value="1"/>
</dbReference>